<gene>
    <name evidence="1" type="ORF">M404DRAFT_991184</name>
</gene>
<accession>A0A0C3PYT8</accession>
<proteinExistence type="predicted"/>
<evidence type="ECO:0000313" key="1">
    <source>
        <dbReference type="EMBL" id="KIO14434.1"/>
    </source>
</evidence>
<dbReference type="EMBL" id="KN831944">
    <property type="protein sequence ID" value="KIO14434.1"/>
    <property type="molecule type" value="Genomic_DNA"/>
</dbReference>
<reference evidence="1 2" key="1">
    <citation type="submission" date="2014-04" db="EMBL/GenBank/DDBJ databases">
        <authorList>
            <consortium name="DOE Joint Genome Institute"/>
            <person name="Kuo A."/>
            <person name="Kohler A."/>
            <person name="Costa M.D."/>
            <person name="Nagy L.G."/>
            <person name="Floudas D."/>
            <person name="Copeland A."/>
            <person name="Barry K.W."/>
            <person name="Cichocki N."/>
            <person name="Veneault-Fourrey C."/>
            <person name="LaButti K."/>
            <person name="Lindquist E.A."/>
            <person name="Lipzen A."/>
            <person name="Lundell T."/>
            <person name="Morin E."/>
            <person name="Murat C."/>
            <person name="Sun H."/>
            <person name="Tunlid A."/>
            <person name="Henrissat B."/>
            <person name="Grigoriev I.V."/>
            <person name="Hibbett D.S."/>
            <person name="Martin F."/>
            <person name="Nordberg H.P."/>
            <person name="Cantor M.N."/>
            <person name="Hua S.X."/>
        </authorList>
    </citation>
    <scope>NUCLEOTIDE SEQUENCE [LARGE SCALE GENOMIC DNA]</scope>
    <source>
        <strain evidence="1 2">Marx 270</strain>
    </source>
</reference>
<sequence length="52" mass="6260">MATRWVIDDRPLRHIFFHAARRGEQILLDPFKLLPRMPGGETRTRAWKKMNE</sequence>
<organism evidence="1 2">
    <name type="scientific">Pisolithus tinctorius Marx 270</name>
    <dbReference type="NCBI Taxonomy" id="870435"/>
    <lineage>
        <taxon>Eukaryota</taxon>
        <taxon>Fungi</taxon>
        <taxon>Dikarya</taxon>
        <taxon>Basidiomycota</taxon>
        <taxon>Agaricomycotina</taxon>
        <taxon>Agaricomycetes</taxon>
        <taxon>Agaricomycetidae</taxon>
        <taxon>Boletales</taxon>
        <taxon>Sclerodermatineae</taxon>
        <taxon>Pisolithaceae</taxon>
        <taxon>Pisolithus</taxon>
    </lineage>
</organism>
<reference evidence="2" key="2">
    <citation type="submission" date="2015-01" db="EMBL/GenBank/DDBJ databases">
        <title>Evolutionary Origins and Diversification of the Mycorrhizal Mutualists.</title>
        <authorList>
            <consortium name="DOE Joint Genome Institute"/>
            <consortium name="Mycorrhizal Genomics Consortium"/>
            <person name="Kohler A."/>
            <person name="Kuo A."/>
            <person name="Nagy L.G."/>
            <person name="Floudas D."/>
            <person name="Copeland A."/>
            <person name="Barry K.W."/>
            <person name="Cichocki N."/>
            <person name="Veneault-Fourrey C."/>
            <person name="LaButti K."/>
            <person name="Lindquist E.A."/>
            <person name="Lipzen A."/>
            <person name="Lundell T."/>
            <person name="Morin E."/>
            <person name="Murat C."/>
            <person name="Riley R."/>
            <person name="Ohm R."/>
            <person name="Sun H."/>
            <person name="Tunlid A."/>
            <person name="Henrissat B."/>
            <person name="Grigoriev I.V."/>
            <person name="Hibbett D.S."/>
            <person name="Martin F."/>
        </authorList>
    </citation>
    <scope>NUCLEOTIDE SEQUENCE [LARGE SCALE GENOMIC DNA]</scope>
    <source>
        <strain evidence="2">Marx 270</strain>
    </source>
</reference>
<dbReference type="Proteomes" id="UP000054217">
    <property type="component" value="Unassembled WGS sequence"/>
</dbReference>
<protein>
    <submittedName>
        <fullName evidence="1">Uncharacterized protein</fullName>
    </submittedName>
</protein>
<dbReference type="InParanoid" id="A0A0C3PYT8"/>
<dbReference type="HOGENOM" id="CLU_3088180_0_0_1"/>
<keyword evidence="2" id="KW-1185">Reference proteome</keyword>
<evidence type="ECO:0000313" key="2">
    <source>
        <dbReference type="Proteomes" id="UP000054217"/>
    </source>
</evidence>
<dbReference type="AlphaFoldDB" id="A0A0C3PYT8"/>
<name>A0A0C3PYT8_PISTI</name>